<feature type="non-terminal residue" evidence="3">
    <location>
        <position position="1"/>
    </location>
</feature>
<proteinExistence type="predicted"/>
<feature type="compositionally biased region" description="Low complexity" evidence="1">
    <location>
        <begin position="139"/>
        <end position="150"/>
    </location>
</feature>
<feature type="region of interest" description="Disordered" evidence="1">
    <location>
        <begin position="139"/>
        <end position="185"/>
    </location>
</feature>
<accession>A0A0P7WIX9</accession>
<keyword evidence="2" id="KW-0812">Transmembrane</keyword>
<evidence type="ECO:0000256" key="2">
    <source>
        <dbReference type="SAM" id="Phobius"/>
    </source>
</evidence>
<dbReference type="AlphaFoldDB" id="A0A0P7WIX9"/>
<organism evidence="3 4">
    <name type="scientific">Scleropages formosus</name>
    <name type="common">Asian bonytongue</name>
    <name type="synonym">Osteoglossum formosum</name>
    <dbReference type="NCBI Taxonomy" id="113540"/>
    <lineage>
        <taxon>Eukaryota</taxon>
        <taxon>Metazoa</taxon>
        <taxon>Chordata</taxon>
        <taxon>Craniata</taxon>
        <taxon>Vertebrata</taxon>
        <taxon>Euteleostomi</taxon>
        <taxon>Actinopterygii</taxon>
        <taxon>Neopterygii</taxon>
        <taxon>Teleostei</taxon>
        <taxon>Osteoglossocephala</taxon>
        <taxon>Osteoglossomorpha</taxon>
        <taxon>Osteoglossiformes</taxon>
        <taxon>Osteoglossidae</taxon>
        <taxon>Scleropages</taxon>
    </lineage>
</organism>
<name>A0A0P7WIX9_SCLFO</name>
<dbReference type="Proteomes" id="UP000034805">
    <property type="component" value="Unassembled WGS sequence"/>
</dbReference>
<gene>
    <name evidence="3" type="ORF">Z043_120706</name>
</gene>
<keyword evidence="2" id="KW-0472">Membrane</keyword>
<evidence type="ECO:0000256" key="1">
    <source>
        <dbReference type="SAM" id="MobiDB-lite"/>
    </source>
</evidence>
<feature type="transmembrane region" description="Helical" evidence="2">
    <location>
        <begin position="341"/>
        <end position="364"/>
    </location>
</feature>
<evidence type="ECO:0000313" key="4">
    <source>
        <dbReference type="Proteomes" id="UP000034805"/>
    </source>
</evidence>
<evidence type="ECO:0000313" key="3">
    <source>
        <dbReference type="EMBL" id="KPP61224.1"/>
    </source>
</evidence>
<comment type="caution">
    <text evidence="3">The sequence shown here is derived from an EMBL/GenBank/DDBJ whole genome shotgun (WGS) entry which is preliminary data.</text>
</comment>
<feature type="compositionally biased region" description="Polar residues" evidence="1">
    <location>
        <begin position="161"/>
        <end position="174"/>
    </location>
</feature>
<sequence length="372" mass="41493">YLRSRGLSSSVKKVMAFPLCPALPVRPRRKPGGKDACHTMGEEIQESPGMDHIHVDTLVHQLMEEFTGPLDGLYKYEHGRHEPLGRRRVKAAVHHLCPMLMDTRLSRLRWHHCSTSKAKVALNKARRMWGDVQAKKMSLSDSSTTSHSTLQAGQTEMVKQPHTNTTEHTTSNPRFPSPAQIHGRAGGRRSSFTWLASSRVGEMMRARKPLLVGWWRWASSGRQKATVFPEPGDGLHLDGSGSLEPSCTEVLDDSWVELVLLLEFFKGVDWIRDVCTMNIDPVLVPNPVHLQNGKNHFLKRGTRGKTLTEEVGVHAVCEQGSLRILLPFLGTLRLPSHRPGVFLSLASIILLVLFVADGHIIMLASTEKVYPG</sequence>
<keyword evidence="2" id="KW-1133">Transmembrane helix</keyword>
<protein>
    <submittedName>
        <fullName evidence="3">Uncharacterized protein</fullName>
    </submittedName>
</protein>
<dbReference type="EMBL" id="JARO02009851">
    <property type="protein sequence ID" value="KPP61224.1"/>
    <property type="molecule type" value="Genomic_DNA"/>
</dbReference>
<reference evidence="3 4" key="1">
    <citation type="submission" date="2015-08" db="EMBL/GenBank/DDBJ databases">
        <title>The genome of the Asian arowana (Scleropages formosus).</title>
        <authorList>
            <person name="Tan M.H."/>
            <person name="Gan H.M."/>
            <person name="Croft L.J."/>
            <person name="Austin C.M."/>
        </authorList>
    </citation>
    <scope>NUCLEOTIDE SEQUENCE [LARGE SCALE GENOMIC DNA]</scope>
    <source>
        <strain evidence="3">Aro1</strain>
    </source>
</reference>